<dbReference type="SUPFAM" id="SSF52540">
    <property type="entry name" value="P-loop containing nucleoside triphosphate hydrolases"/>
    <property type="match status" value="1"/>
</dbReference>
<reference evidence="9" key="2">
    <citation type="submission" date="2020-09" db="EMBL/GenBank/DDBJ databases">
        <authorList>
            <person name="Sun Q."/>
            <person name="Zhou Y."/>
        </authorList>
    </citation>
    <scope>NUCLEOTIDE SEQUENCE</scope>
    <source>
        <strain evidence="9">CGMCC 4.7312</strain>
    </source>
</reference>
<dbReference type="InterPro" id="IPR036388">
    <property type="entry name" value="WH-like_DNA-bd_sf"/>
</dbReference>
<dbReference type="Proteomes" id="UP000608890">
    <property type="component" value="Unassembled WGS sequence"/>
</dbReference>
<dbReference type="Pfam" id="PF03704">
    <property type="entry name" value="BTAD"/>
    <property type="match status" value="1"/>
</dbReference>
<dbReference type="SMART" id="SM01043">
    <property type="entry name" value="BTAD"/>
    <property type="match status" value="1"/>
</dbReference>
<dbReference type="InterPro" id="IPR042197">
    <property type="entry name" value="Apaf_helical"/>
</dbReference>
<gene>
    <name evidence="9" type="ORF">GCM10011608_13610</name>
</gene>
<dbReference type="PROSITE" id="PS50005">
    <property type="entry name" value="TPR"/>
    <property type="match status" value="1"/>
</dbReference>
<comment type="similarity">
    <text evidence="1">Belongs to the AfsR/DnrI/RedD regulatory family.</text>
</comment>
<dbReference type="PANTHER" id="PTHR35807:SF1">
    <property type="entry name" value="TRANSCRIPTIONAL REGULATOR REDD"/>
    <property type="match status" value="1"/>
</dbReference>
<dbReference type="InterPro" id="IPR011990">
    <property type="entry name" value="TPR-like_helical_dom_sf"/>
</dbReference>
<keyword evidence="5" id="KW-0802">TPR repeat</keyword>
<dbReference type="SUPFAM" id="SSF48452">
    <property type="entry name" value="TPR-like"/>
    <property type="match status" value="3"/>
</dbReference>
<evidence type="ECO:0000256" key="7">
    <source>
        <dbReference type="SAM" id="MobiDB-lite"/>
    </source>
</evidence>
<dbReference type="GO" id="GO:0000160">
    <property type="term" value="P:phosphorelay signal transduction system"/>
    <property type="evidence" value="ECO:0007669"/>
    <property type="project" value="InterPro"/>
</dbReference>
<name>A0A917TNA3_9ACTN</name>
<dbReference type="InterPro" id="IPR005158">
    <property type="entry name" value="BTAD"/>
</dbReference>
<dbReference type="InterPro" id="IPR016032">
    <property type="entry name" value="Sig_transdc_resp-reg_C-effctor"/>
</dbReference>
<dbReference type="CDD" id="cd15831">
    <property type="entry name" value="BTAD"/>
    <property type="match status" value="1"/>
</dbReference>
<dbReference type="PRINTS" id="PR00364">
    <property type="entry name" value="DISEASERSIST"/>
</dbReference>
<feature type="DNA-binding region" description="OmpR/PhoB-type" evidence="6">
    <location>
        <begin position="5"/>
        <end position="106"/>
    </location>
</feature>
<accession>A0A917TNA3</accession>
<dbReference type="Pfam" id="PF00486">
    <property type="entry name" value="Trans_reg_C"/>
    <property type="match status" value="1"/>
</dbReference>
<evidence type="ECO:0000313" key="9">
    <source>
        <dbReference type="EMBL" id="GGM30256.1"/>
    </source>
</evidence>
<dbReference type="Gene3D" id="3.40.50.300">
    <property type="entry name" value="P-loop containing nucleotide triphosphate hydrolases"/>
    <property type="match status" value="1"/>
</dbReference>
<organism evidence="9 10">
    <name type="scientific">Micromonospora sonchi</name>
    <dbReference type="NCBI Taxonomy" id="1763543"/>
    <lineage>
        <taxon>Bacteria</taxon>
        <taxon>Bacillati</taxon>
        <taxon>Actinomycetota</taxon>
        <taxon>Actinomycetes</taxon>
        <taxon>Micromonosporales</taxon>
        <taxon>Micromonosporaceae</taxon>
        <taxon>Micromonospora</taxon>
    </lineage>
</organism>
<dbReference type="InterPro" id="IPR001867">
    <property type="entry name" value="OmpR/PhoB-type_DNA-bd"/>
</dbReference>
<keyword evidence="3 6" id="KW-0238">DNA-binding</keyword>
<dbReference type="Pfam" id="PF13424">
    <property type="entry name" value="TPR_12"/>
    <property type="match status" value="2"/>
</dbReference>
<evidence type="ECO:0000256" key="5">
    <source>
        <dbReference type="PROSITE-ProRule" id="PRU00339"/>
    </source>
</evidence>
<dbReference type="RefSeq" id="WP_308424550.1">
    <property type="nucleotide sequence ID" value="NZ_BMNB01000004.1"/>
</dbReference>
<dbReference type="InterPro" id="IPR051677">
    <property type="entry name" value="AfsR-DnrI-RedD_regulator"/>
</dbReference>
<feature type="domain" description="OmpR/PhoB-type" evidence="8">
    <location>
        <begin position="5"/>
        <end position="106"/>
    </location>
</feature>
<dbReference type="Gene3D" id="1.25.40.10">
    <property type="entry name" value="Tetratricopeptide repeat domain"/>
    <property type="match status" value="3"/>
</dbReference>
<dbReference type="EMBL" id="BMNB01000004">
    <property type="protein sequence ID" value="GGM30256.1"/>
    <property type="molecule type" value="Genomic_DNA"/>
</dbReference>
<dbReference type="Gene3D" id="1.10.8.430">
    <property type="entry name" value="Helical domain of apoptotic protease-activating factors"/>
    <property type="match status" value="1"/>
</dbReference>
<reference evidence="9" key="1">
    <citation type="journal article" date="2014" name="Int. J. Syst. Evol. Microbiol.">
        <title>Complete genome sequence of Corynebacterium casei LMG S-19264T (=DSM 44701T), isolated from a smear-ripened cheese.</title>
        <authorList>
            <consortium name="US DOE Joint Genome Institute (JGI-PGF)"/>
            <person name="Walter F."/>
            <person name="Albersmeier A."/>
            <person name="Kalinowski J."/>
            <person name="Ruckert C."/>
        </authorList>
    </citation>
    <scope>NUCLEOTIDE SEQUENCE</scope>
    <source>
        <strain evidence="9">CGMCC 4.7312</strain>
    </source>
</reference>
<dbReference type="InterPro" id="IPR027417">
    <property type="entry name" value="P-loop_NTPase"/>
</dbReference>
<keyword evidence="2" id="KW-0805">Transcription regulation</keyword>
<evidence type="ECO:0000259" key="8">
    <source>
        <dbReference type="PROSITE" id="PS51755"/>
    </source>
</evidence>
<evidence type="ECO:0000313" key="10">
    <source>
        <dbReference type="Proteomes" id="UP000608890"/>
    </source>
</evidence>
<sequence>MNRPLRVEEPGHVKIEVLGGLQVFSAASPVILGTPKQQTLFAMLAVQPGRVVGIDRLIDEIWPDNPPRSAVPNVRMYAANLRREFERSAADRRVLTRQGSGYRLDVRPDEVDLFRFLDQVERARLLRSGGEVASARSVLGLATSRWAGPPLAGVPVGPTLAAHVAAAEEQYLLAVELLADIDIGMGRLDEAIPLLRKVVADHPLRETALLPLMRALHRRGDHAGGISVYRAATRVFRDELGIEPSAELRHLYRAMIEHETSEAGPAPASASDGDEPFTRTAVPAKAGDGHWDWMPRPVADFVGRGEMIERMVAKTRAAAGSAPVMHLVDGMAGSGKTTLAVHVARRLAESYPDGRLFIDLQGHGAGNPVEPGAALVVLLRQLGVPADRIPADLEERRGLWRRELATRRVVIVLDNAADSRQVTPLLPVSSWSVVLVTSRRRLSDLDVGPPESLSVLTYDEGLRLLATNVGVERVRAEPEAAAEIVRRCGHLPLAIRLVGARLAHRRSRRLADLAARLAVEESGLATFGTGDRSVASAFGASYEQLTERAKELFRMLSVHPGAEFDATIASAVSRLPYDVTIEVLEELLDCHLIEEARAGSYRMHDLIRQYAHELSTRTDSAEVRGNAFSELIDLVLNVVFPVADSLESGSVRWHVNLDAPRRPDLLRVLGEPTEERVETERVDLVSLVQWSCRWGRYRQAWQLARSLWRFLFIRGYYDDIIVTHLAGLAAAQATADESAIAVMHNYLASAYTRTGNYSGALKHVKDAVSICERNGDLSNLTRYRLNLGAVHWLLGELEEAVSVGLDGLRGTARFEVGEVTNVLPNLGLVLALLGRYDEALRLHRLHLYLARQRRDQFHLLNALSHIGAVKCRMGRYEAARRALRAALVLRERTGHRYAEPEVRNDLGVALRGLGHIDEAVVEHETARKLAVESGESHAEAAALNDLALTLAGSADAARLIGLHREALRVATRIAHPYEQGRALTGVAENLVATDPVEARRHWERALAIFRRMGVPERFEVERRLAESVLARR</sequence>
<dbReference type="Pfam" id="PF13176">
    <property type="entry name" value="TPR_7"/>
    <property type="match status" value="1"/>
</dbReference>
<evidence type="ECO:0000256" key="4">
    <source>
        <dbReference type="ARBA" id="ARBA00023163"/>
    </source>
</evidence>
<dbReference type="PANTHER" id="PTHR35807">
    <property type="entry name" value="TRANSCRIPTIONAL REGULATOR REDD-RELATED"/>
    <property type="match status" value="1"/>
</dbReference>
<evidence type="ECO:0000256" key="2">
    <source>
        <dbReference type="ARBA" id="ARBA00023015"/>
    </source>
</evidence>
<dbReference type="Gene3D" id="1.10.10.10">
    <property type="entry name" value="Winged helix-like DNA-binding domain superfamily/Winged helix DNA-binding domain"/>
    <property type="match status" value="2"/>
</dbReference>
<dbReference type="SMART" id="SM00028">
    <property type="entry name" value="TPR"/>
    <property type="match status" value="4"/>
</dbReference>
<dbReference type="AlphaFoldDB" id="A0A917TNA3"/>
<protein>
    <submittedName>
        <fullName evidence="9">SARP family transcriptional regulator</fullName>
    </submittedName>
</protein>
<feature type="repeat" description="TPR" evidence="5">
    <location>
        <begin position="741"/>
        <end position="774"/>
    </location>
</feature>
<dbReference type="SUPFAM" id="SSF46894">
    <property type="entry name" value="C-terminal effector domain of the bipartite response regulators"/>
    <property type="match status" value="1"/>
</dbReference>
<dbReference type="SMART" id="SM00862">
    <property type="entry name" value="Trans_reg_C"/>
    <property type="match status" value="1"/>
</dbReference>
<evidence type="ECO:0000256" key="3">
    <source>
        <dbReference type="ARBA" id="ARBA00023125"/>
    </source>
</evidence>
<dbReference type="GO" id="GO:0003677">
    <property type="term" value="F:DNA binding"/>
    <property type="evidence" value="ECO:0007669"/>
    <property type="project" value="UniProtKB-UniRule"/>
</dbReference>
<dbReference type="GO" id="GO:0043531">
    <property type="term" value="F:ADP binding"/>
    <property type="evidence" value="ECO:0007669"/>
    <property type="project" value="InterPro"/>
</dbReference>
<dbReference type="GO" id="GO:0006355">
    <property type="term" value="P:regulation of DNA-templated transcription"/>
    <property type="evidence" value="ECO:0007669"/>
    <property type="project" value="InterPro"/>
</dbReference>
<evidence type="ECO:0000256" key="1">
    <source>
        <dbReference type="ARBA" id="ARBA00005820"/>
    </source>
</evidence>
<comment type="caution">
    <text evidence="9">The sequence shown here is derived from an EMBL/GenBank/DDBJ whole genome shotgun (WGS) entry which is preliminary data.</text>
</comment>
<evidence type="ECO:0000256" key="6">
    <source>
        <dbReference type="PROSITE-ProRule" id="PRU01091"/>
    </source>
</evidence>
<proteinExistence type="inferred from homology"/>
<dbReference type="InterPro" id="IPR019734">
    <property type="entry name" value="TPR_rpt"/>
</dbReference>
<keyword evidence="10" id="KW-1185">Reference proteome</keyword>
<keyword evidence="4" id="KW-0804">Transcription</keyword>
<dbReference type="PROSITE" id="PS51755">
    <property type="entry name" value="OMPR_PHOB"/>
    <property type="match status" value="1"/>
</dbReference>
<feature type="region of interest" description="Disordered" evidence="7">
    <location>
        <begin position="259"/>
        <end position="288"/>
    </location>
</feature>